<reference evidence="3" key="1">
    <citation type="submission" date="2023-07" db="EMBL/GenBank/DDBJ databases">
        <title>30 novel species of actinomycetes from the DSMZ collection.</title>
        <authorList>
            <person name="Nouioui I."/>
        </authorList>
    </citation>
    <scope>NUCLEOTIDE SEQUENCE [LARGE SCALE GENOMIC DNA]</scope>
    <source>
        <strain evidence="3">DSM 42041</strain>
    </source>
</reference>
<comment type="caution">
    <text evidence="2">The sequence shown here is derived from an EMBL/GenBank/DDBJ whole genome shotgun (WGS) entry which is preliminary data.</text>
</comment>
<feature type="region of interest" description="Disordered" evidence="1">
    <location>
        <begin position="195"/>
        <end position="242"/>
    </location>
</feature>
<accession>A0ABU2NZM1</accession>
<sequence>MEVAQWEGKGVYLIRACELCAAAKRMTSDVYVVSVTRWRVCGRHGRWLDNLREAEATWLPLRDLPEITEAPRQRLLLERRLGGGGRALFADALHLAAFWWNIPSLSPSVWAERGQRLKRRGSVGSDLRVAPLVSYPEVVYLAYALARRERRRMRGTWSFQDDKAWLNDIGELLKERRMPAIPALAPVNLWMQHHSTPPLPASAKRPERGRSRPAHPTPPRPDAHRHAPGRPDLSAPAVRRRTGTTGCDACVVSGRHRLTANTKTR</sequence>
<protein>
    <submittedName>
        <fullName evidence="2">Uncharacterized protein</fullName>
    </submittedName>
</protein>
<dbReference type="Proteomes" id="UP001183414">
    <property type="component" value="Unassembled WGS sequence"/>
</dbReference>
<evidence type="ECO:0000313" key="3">
    <source>
        <dbReference type="Proteomes" id="UP001183414"/>
    </source>
</evidence>
<organism evidence="2 3">
    <name type="scientific">Streptomyces hazeniae</name>
    <dbReference type="NCBI Taxonomy" id="3075538"/>
    <lineage>
        <taxon>Bacteria</taxon>
        <taxon>Bacillati</taxon>
        <taxon>Actinomycetota</taxon>
        <taxon>Actinomycetes</taxon>
        <taxon>Kitasatosporales</taxon>
        <taxon>Streptomycetaceae</taxon>
        <taxon>Streptomyces</taxon>
    </lineage>
</organism>
<name>A0ABU2NZM1_9ACTN</name>
<evidence type="ECO:0000313" key="2">
    <source>
        <dbReference type="EMBL" id="MDT0382441.1"/>
    </source>
</evidence>
<dbReference type="EMBL" id="JAVREQ010000037">
    <property type="protein sequence ID" value="MDT0382441.1"/>
    <property type="molecule type" value="Genomic_DNA"/>
</dbReference>
<keyword evidence="3" id="KW-1185">Reference proteome</keyword>
<dbReference type="RefSeq" id="WP_311676031.1">
    <property type="nucleotide sequence ID" value="NZ_JAVREQ010000037.1"/>
</dbReference>
<evidence type="ECO:0000256" key="1">
    <source>
        <dbReference type="SAM" id="MobiDB-lite"/>
    </source>
</evidence>
<gene>
    <name evidence="2" type="ORF">RM572_27155</name>
</gene>
<proteinExistence type="predicted"/>